<gene>
    <name evidence="3" type="primary">PRR35</name>
</gene>
<sequence>MSKEEEGSCKLNSTCKHKERKPKKPHYIPRPWGKPYNYKCFQCPFTCMEKSHLYNHMKYSLCKNSLSLLIESDWPYKKNNFLIPEMHLLQEPQPDSNLDRPEACDSTGTTTGRARQTREKNCLPEMQRFMEEDDEKDEEEEDEEATGQNSKDKRKVLRSLQASPSRSETNASATGSKGKRERPSKEGEPDFIITDVFSLDGQFEKEREEQRLAKASRKAPGNVGVGRAEPWKLLTSTIKKGTAEVPAGTNIIPCYPPPTYTEYQEPQGLSLLGINYPLNTSLFSYLNPTVGTGTTQLPFLASTAQLMHPTHTSHFQTLQSPEQSSFIPRFYYPLLFEHTFNTSEGKLVAGMSVGQAQPGSTPFVTAPKTKTPVEPVKICLHKASEDNNTVVWGSGNKLVKQNLVHNKIIPDGESTWPPQSVRDAIQHQKQVLGVYGVPSLGVNEGLAPQRGAVDGPMWANSSPAKCMKRKPWLEGTPLDVLMDQTASLMGGEQPTQKSSCSPRMPSPDAWHEKTAFLDVPPHKRRREPEVISDSTQPVVENTSVLIGDLNRTLEEYGKVEKRLADLASEDSSRQKVLSEQLGKIRLELLNIHHALEKASCPHEGPLDLSIKRSEDRAKEEVEKIPLGDDLLASPPADCSPKQLVKVELLTPDLVTCYARPTKCEADSSVFVCPDGRGGNASITQTFVSTQEEGVGVGGGLGFARGRQEMESV</sequence>
<feature type="compositionally biased region" description="Polar residues" evidence="1">
    <location>
        <begin position="160"/>
        <end position="175"/>
    </location>
</feature>
<feature type="region of interest" description="Disordered" evidence="1">
    <location>
        <begin position="92"/>
        <end position="197"/>
    </location>
</feature>
<dbReference type="AlphaFoldDB" id="A0A8C5Q696"/>
<dbReference type="InterPro" id="IPR039363">
    <property type="entry name" value="ZNF750"/>
</dbReference>
<evidence type="ECO:0000256" key="1">
    <source>
        <dbReference type="SAM" id="MobiDB-lite"/>
    </source>
</evidence>
<dbReference type="PANTHER" id="PTHR14678">
    <property type="entry name" value="PROLINE-RICH PROTEIN 35-RELATED"/>
    <property type="match status" value="1"/>
</dbReference>
<organism evidence="3 4">
    <name type="scientific">Leptobrachium leishanense</name>
    <name type="common">Leishan spiny toad</name>
    <dbReference type="NCBI Taxonomy" id="445787"/>
    <lineage>
        <taxon>Eukaryota</taxon>
        <taxon>Metazoa</taxon>
        <taxon>Chordata</taxon>
        <taxon>Craniata</taxon>
        <taxon>Vertebrata</taxon>
        <taxon>Euteleostomi</taxon>
        <taxon>Amphibia</taxon>
        <taxon>Batrachia</taxon>
        <taxon>Anura</taxon>
        <taxon>Pelobatoidea</taxon>
        <taxon>Megophryidae</taxon>
        <taxon>Leptobrachium</taxon>
    </lineage>
</organism>
<dbReference type="OrthoDB" id="9885698at2759"/>
<evidence type="ECO:0000313" key="4">
    <source>
        <dbReference type="Proteomes" id="UP000694569"/>
    </source>
</evidence>
<dbReference type="Ensembl" id="ENSLLET00000033611.1">
    <property type="protein sequence ID" value="ENSLLEP00000032362.1"/>
    <property type="gene ID" value="ENSLLEG00000020533.1"/>
</dbReference>
<reference evidence="3" key="1">
    <citation type="submission" date="2025-08" db="UniProtKB">
        <authorList>
            <consortium name="Ensembl"/>
        </authorList>
    </citation>
    <scope>IDENTIFICATION</scope>
</reference>
<dbReference type="PANTHER" id="PTHR14678:SF2">
    <property type="entry name" value="PROLINE-RICH PROTEIN 35"/>
    <property type="match status" value="1"/>
</dbReference>
<feature type="compositionally biased region" description="Acidic residues" evidence="1">
    <location>
        <begin position="131"/>
        <end position="145"/>
    </location>
</feature>
<name>A0A8C5Q696_9ANUR</name>
<proteinExistence type="predicted"/>
<dbReference type="InterPro" id="IPR039064">
    <property type="entry name" value="ZNF750_Znf"/>
</dbReference>
<feature type="domain" description="Zinc finger protein 750-like zinc finger" evidence="2">
    <location>
        <begin position="19"/>
        <end position="69"/>
    </location>
</feature>
<dbReference type="GeneTree" id="ENSGT00530000063870"/>
<keyword evidence="4" id="KW-1185">Reference proteome</keyword>
<protein>
    <submittedName>
        <fullName evidence="3">Proline rich 35</fullName>
    </submittedName>
</protein>
<evidence type="ECO:0000313" key="3">
    <source>
        <dbReference type="Ensembl" id="ENSLLEP00000032362.1"/>
    </source>
</evidence>
<dbReference type="Proteomes" id="UP000694569">
    <property type="component" value="Unplaced"/>
</dbReference>
<evidence type="ECO:0000259" key="2">
    <source>
        <dbReference type="Pfam" id="PF15269"/>
    </source>
</evidence>
<accession>A0A8C5Q696</accession>
<reference evidence="3" key="2">
    <citation type="submission" date="2025-09" db="UniProtKB">
        <authorList>
            <consortium name="Ensembl"/>
        </authorList>
    </citation>
    <scope>IDENTIFICATION</scope>
</reference>
<dbReference type="Pfam" id="PF15269">
    <property type="entry name" value="zf-C2H2_7"/>
    <property type="match status" value="1"/>
</dbReference>